<evidence type="ECO:0000256" key="2">
    <source>
        <dbReference type="ARBA" id="ARBA00007317"/>
    </source>
</evidence>
<dbReference type="EMBL" id="FOLM01000005">
    <property type="protein sequence ID" value="SFC71566.1"/>
    <property type="molecule type" value="Genomic_DNA"/>
</dbReference>
<dbReference type="Gene3D" id="3.30.559.10">
    <property type="entry name" value="Chloramphenicol acetyltransferase-like domain"/>
    <property type="match status" value="1"/>
</dbReference>
<comment type="cofactor">
    <cofactor evidence="1 6">
        <name>(R)-lipoate</name>
        <dbReference type="ChEBI" id="CHEBI:83088"/>
    </cofactor>
</comment>
<feature type="domain" description="Peripheral subunit-binding (PSBD)" evidence="9">
    <location>
        <begin position="288"/>
        <end position="325"/>
    </location>
</feature>
<dbReference type="PANTHER" id="PTHR43178:SF5">
    <property type="entry name" value="LIPOAMIDE ACYLTRANSFERASE COMPONENT OF BRANCHED-CHAIN ALPHA-KETO ACID DEHYDROGENASE COMPLEX, MITOCHONDRIAL"/>
    <property type="match status" value="1"/>
</dbReference>
<dbReference type="OrthoDB" id="9805770at2"/>
<evidence type="ECO:0000256" key="4">
    <source>
        <dbReference type="ARBA" id="ARBA00022823"/>
    </source>
</evidence>
<dbReference type="CDD" id="cd06849">
    <property type="entry name" value="lipoyl_domain"/>
    <property type="match status" value="2"/>
</dbReference>
<evidence type="ECO:0000256" key="5">
    <source>
        <dbReference type="ARBA" id="ARBA00023315"/>
    </source>
</evidence>
<dbReference type="Gene3D" id="4.10.320.10">
    <property type="entry name" value="E3-binding domain"/>
    <property type="match status" value="1"/>
</dbReference>
<evidence type="ECO:0000256" key="1">
    <source>
        <dbReference type="ARBA" id="ARBA00001938"/>
    </source>
</evidence>
<name>A0A1I1LF17_9ACTN</name>
<dbReference type="PROSITE" id="PS50968">
    <property type="entry name" value="BIOTINYL_LIPOYL"/>
    <property type="match status" value="2"/>
</dbReference>
<feature type="compositionally biased region" description="Pro residues" evidence="7">
    <location>
        <begin position="94"/>
        <end position="114"/>
    </location>
</feature>
<feature type="compositionally biased region" description="Pro residues" evidence="7">
    <location>
        <begin position="121"/>
        <end position="131"/>
    </location>
</feature>
<keyword evidence="11" id="KW-1185">Reference proteome</keyword>
<feature type="domain" description="Lipoyl-binding" evidence="8">
    <location>
        <begin position="2"/>
        <end position="77"/>
    </location>
</feature>
<dbReference type="InterPro" id="IPR004167">
    <property type="entry name" value="PSBD"/>
</dbReference>
<dbReference type="InterPro" id="IPR000089">
    <property type="entry name" value="Biotin_lipoyl"/>
</dbReference>
<dbReference type="InterPro" id="IPR036625">
    <property type="entry name" value="E3-bd_dom_sf"/>
</dbReference>
<feature type="compositionally biased region" description="Low complexity" evidence="7">
    <location>
        <begin position="84"/>
        <end position="93"/>
    </location>
</feature>
<evidence type="ECO:0000256" key="6">
    <source>
        <dbReference type="RuleBase" id="RU003423"/>
    </source>
</evidence>
<organism evidence="10 11">
    <name type="scientific">Streptomyces aidingensis</name>
    <dbReference type="NCBI Taxonomy" id="910347"/>
    <lineage>
        <taxon>Bacteria</taxon>
        <taxon>Bacillati</taxon>
        <taxon>Actinomycetota</taxon>
        <taxon>Actinomycetes</taxon>
        <taxon>Kitasatosporales</taxon>
        <taxon>Streptomycetaceae</taxon>
        <taxon>Streptomyces</taxon>
    </lineage>
</organism>
<feature type="compositionally biased region" description="Low complexity" evidence="7">
    <location>
        <begin position="224"/>
        <end position="233"/>
    </location>
</feature>
<evidence type="ECO:0000256" key="7">
    <source>
        <dbReference type="SAM" id="MobiDB-lite"/>
    </source>
</evidence>
<reference evidence="10 11" key="1">
    <citation type="submission" date="2016-10" db="EMBL/GenBank/DDBJ databases">
        <authorList>
            <person name="de Groot N.N."/>
        </authorList>
    </citation>
    <scope>NUCLEOTIDE SEQUENCE [LARGE SCALE GENOMIC DNA]</scope>
    <source>
        <strain evidence="10 11">CGMCC 4.5739</strain>
    </source>
</reference>
<dbReference type="RefSeq" id="WP_093838763.1">
    <property type="nucleotide sequence ID" value="NZ_FOLM01000005.1"/>
</dbReference>
<dbReference type="GO" id="GO:0016407">
    <property type="term" value="F:acetyltransferase activity"/>
    <property type="evidence" value="ECO:0007669"/>
    <property type="project" value="TreeGrafter"/>
</dbReference>
<dbReference type="Pfam" id="PF00198">
    <property type="entry name" value="2-oxoacid_dh"/>
    <property type="match status" value="1"/>
</dbReference>
<dbReference type="Pfam" id="PF02817">
    <property type="entry name" value="E3_binding"/>
    <property type="match status" value="1"/>
</dbReference>
<keyword evidence="4 6" id="KW-0450">Lipoyl</keyword>
<dbReference type="SUPFAM" id="SSF47005">
    <property type="entry name" value="Peripheral subunit-binding domain of 2-oxo acid dehydrogenase complex"/>
    <property type="match status" value="1"/>
</dbReference>
<feature type="compositionally biased region" description="Pro residues" evidence="7">
    <location>
        <begin position="234"/>
        <end position="253"/>
    </location>
</feature>
<feature type="region of interest" description="Disordered" evidence="7">
    <location>
        <begin position="84"/>
        <end position="144"/>
    </location>
</feature>
<dbReference type="InterPro" id="IPR050743">
    <property type="entry name" value="2-oxoacid_DH_E2_comp"/>
</dbReference>
<feature type="domain" description="Lipoyl-binding" evidence="8">
    <location>
        <begin position="143"/>
        <end position="218"/>
    </location>
</feature>
<keyword evidence="3 6" id="KW-0808">Transferase</keyword>
<dbReference type="InterPro" id="IPR003016">
    <property type="entry name" value="2-oxoA_DH_lipoyl-BS"/>
</dbReference>
<dbReference type="PROSITE" id="PS00189">
    <property type="entry name" value="LIPOYL"/>
    <property type="match status" value="2"/>
</dbReference>
<dbReference type="GO" id="GO:0005737">
    <property type="term" value="C:cytoplasm"/>
    <property type="evidence" value="ECO:0007669"/>
    <property type="project" value="TreeGrafter"/>
</dbReference>
<dbReference type="SUPFAM" id="SSF52777">
    <property type="entry name" value="CoA-dependent acyltransferases"/>
    <property type="match status" value="1"/>
</dbReference>
<dbReference type="SUPFAM" id="SSF51230">
    <property type="entry name" value="Single hybrid motif"/>
    <property type="match status" value="2"/>
</dbReference>
<gene>
    <name evidence="10" type="ORF">SAMN05421773_105190</name>
</gene>
<dbReference type="STRING" id="910347.SAMN05421773_105190"/>
<protein>
    <recommendedName>
        <fullName evidence="6">Dihydrolipoamide acetyltransferase component of pyruvate dehydrogenase complex</fullName>
        <ecNumber evidence="6">2.3.1.-</ecNumber>
    </recommendedName>
</protein>
<dbReference type="Pfam" id="PF00364">
    <property type="entry name" value="Biotin_lipoyl"/>
    <property type="match status" value="2"/>
</dbReference>
<dbReference type="InterPro" id="IPR014276">
    <property type="entry name" value="2-oxoglutarate_DH_E2"/>
</dbReference>
<dbReference type="AlphaFoldDB" id="A0A1I1LF17"/>
<evidence type="ECO:0000259" key="8">
    <source>
        <dbReference type="PROSITE" id="PS50968"/>
    </source>
</evidence>
<evidence type="ECO:0000313" key="11">
    <source>
        <dbReference type="Proteomes" id="UP000199207"/>
    </source>
</evidence>
<dbReference type="GO" id="GO:0031405">
    <property type="term" value="F:lipoic acid binding"/>
    <property type="evidence" value="ECO:0007669"/>
    <property type="project" value="TreeGrafter"/>
</dbReference>
<dbReference type="PANTHER" id="PTHR43178">
    <property type="entry name" value="DIHYDROLIPOAMIDE ACETYLTRANSFERASE COMPONENT OF PYRUVATE DEHYDROGENASE COMPLEX"/>
    <property type="match status" value="1"/>
</dbReference>
<evidence type="ECO:0000256" key="3">
    <source>
        <dbReference type="ARBA" id="ARBA00022679"/>
    </source>
</evidence>
<dbReference type="InterPro" id="IPR011053">
    <property type="entry name" value="Single_hybrid_motif"/>
</dbReference>
<dbReference type="InterPro" id="IPR023213">
    <property type="entry name" value="CAT-like_dom_sf"/>
</dbReference>
<sequence length="594" mass="59763">MAVSVTLPALGESVSEGTVTRWLKAEGERVEADEPLLEVSTDKVDTEIPAPAGGVLVSIKVAEDETVEVGAELAVIDDGGAPAAAEATTVAEPAPAPQPAAAPAPEPAPEPAPAPAAQAPAPEPAPAPAAPEPQAAPAGGAQGTDVVLPALGESVTEGTVTRWLKQIGEEVEADEPLLEVSTDKVDTEIPAPASGTLLEVLVGEDETAEVGAKLAVIGAKGAAPAPAPAAQAPAPEPAPAAPEPQAAPAPQPAAPAAEAPAPAPAPAPAAAEPAAPAPAPAPVPEGVYVTPLVRKLAAENGVDLAQVKGSGVGGRIRKQDVLAAAEAAKAAAQAPAAAAPAPAAAPSAVPAAAAELRGKTVKMSRIRKVIAENMMKALHNQAQLSTVVEADVTRVMRLRARAKESFLAREGVKLSPMPFFVKAAAEALKAHPSVNARINDDGTVTYHDVENVGIAVDSEKGLMVPVIKGAGDLSLAGIAKKTAELAGKVRKGGLAPDDMSGGTFTISNTGSRGALFDTIIVNYPQVAELGIGATVRRPVVVDHPELGETIAIRDMVYLTLSYDHQLVDGADAARYLADVKSRLEAAEFEGELGL</sequence>
<accession>A0A1I1LF17</accession>
<dbReference type="Gene3D" id="2.40.50.100">
    <property type="match status" value="2"/>
</dbReference>
<dbReference type="InterPro" id="IPR001078">
    <property type="entry name" value="2-oxoacid_DH_actylTfrase"/>
</dbReference>
<keyword evidence="5 6" id="KW-0012">Acyltransferase</keyword>
<proteinExistence type="inferred from homology"/>
<evidence type="ECO:0000313" key="10">
    <source>
        <dbReference type="EMBL" id="SFC71566.1"/>
    </source>
</evidence>
<dbReference type="Proteomes" id="UP000199207">
    <property type="component" value="Unassembled WGS sequence"/>
</dbReference>
<evidence type="ECO:0000259" key="9">
    <source>
        <dbReference type="PROSITE" id="PS51826"/>
    </source>
</evidence>
<dbReference type="PROSITE" id="PS51826">
    <property type="entry name" value="PSBD"/>
    <property type="match status" value="1"/>
</dbReference>
<dbReference type="NCBIfam" id="TIGR02927">
    <property type="entry name" value="SucB_Actino"/>
    <property type="match status" value="1"/>
</dbReference>
<feature type="region of interest" description="Disordered" evidence="7">
    <location>
        <begin position="224"/>
        <end position="279"/>
    </location>
</feature>
<dbReference type="EC" id="2.3.1.-" evidence="6"/>
<comment type="similarity">
    <text evidence="2 6">Belongs to the 2-oxoacid dehydrogenase family.</text>
</comment>